<sequence>MDASASTGVTVEALLFTLLAVGGAFWLAFAFIDPFRRTMLRIPRNANSLLLFILGAVVLSYAAGSAALGKTWLGANVVLRTVEPNWFWMLVKFEAAVGAALLILGFLSPRRPK</sequence>
<keyword evidence="3" id="KW-1185">Reference proteome</keyword>
<dbReference type="EMBL" id="JANIBJ010000018">
    <property type="protein sequence ID" value="MCQ8104644.1"/>
    <property type="molecule type" value="Genomic_DNA"/>
</dbReference>
<feature type="transmembrane region" description="Helical" evidence="1">
    <location>
        <begin position="13"/>
        <end position="35"/>
    </location>
</feature>
<dbReference type="RefSeq" id="WP_256602440.1">
    <property type="nucleotide sequence ID" value="NZ_JANIBJ010000018.1"/>
</dbReference>
<protein>
    <submittedName>
        <fullName evidence="2">Uncharacterized protein</fullName>
    </submittedName>
</protein>
<gene>
    <name evidence="2" type="ORF">NP590_11050</name>
</gene>
<comment type="caution">
    <text evidence="2">The sequence shown here is derived from an EMBL/GenBank/DDBJ whole genome shotgun (WGS) entry which is preliminary data.</text>
</comment>
<feature type="transmembrane region" description="Helical" evidence="1">
    <location>
        <begin position="47"/>
        <end position="66"/>
    </location>
</feature>
<keyword evidence="1" id="KW-0472">Membrane</keyword>
<evidence type="ECO:0000313" key="2">
    <source>
        <dbReference type="EMBL" id="MCQ8104644.1"/>
    </source>
</evidence>
<dbReference type="Proteomes" id="UP001524499">
    <property type="component" value="Unassembled WGS sequence"/>
</dbReference>
<reference evidence="2 3" key="1">
    <citation type="submission" date="2022-07" db="EMBL/GenBank/DDBJ databases">
        <title>Methylomonas rivi sp. nov., Methylomonas rosea sp. nov., Methylomonas aureus sp. nov. and Methylomonas subterranea sp. nov., four novel methanotrophs isolated from a freshwater creek and the deep terrestrial subsurface.</title>
        <authorList>
            <person name="Abin C."/>
            <person name="Sankaranarayanan K."/>
            <person name="Garner C."/>
            <person name="Sindelar R."/>
            <person name="Kotary K."/>
            <person name="Garner R."/>
            <person name="Barclay S."/>
            <person name="Lawson P."/>
            <person name="Krumholz L."/>
        </authorList>
    </citation>
    <scope>NUCLEOTIDE SEQUENCE [LARGE SCALE GENOMIC DNA]</scope>
    <source>
        <strain evidence="2 3">SURF-2</strain>
    </source>
</reference>
<feature type="transmembrane region" description="Helical" evidence="1">
    <location>
        <begin position="86"/>
        <end position="107"/>
    </location>
</feature>
<accession>A0ABT1TIR3</accession>
<keyword evidence="1" id="KW-1133">Transmembrane helix</keyword>
<keyword evidence="1" id="KW-0812">Transmembrane</keyword>
<proteinExistence type="predicted"/>
<evidence type="ECO:0000313" key="3">
    <source>
        <dbReference type="Proteomes" id="UP001524499"/>
    </source>
</evidence>
<name>A0ABT1TIR3_9GAMM</name>
<evidence type="ECO:0000256" key="1">
    <source>
        <dbReference type="SAM" id="Phobius"/>
    </source>
</evidence>
<organism evidence="2 3">
    <name type="scientific">Methylomonas subterranea</name>
    <dbReference type="NCBI Taxonomy" id="2952225"/>
    <lineage>
        <taxon>Bacteria</taxon>
        <taxon>Pseudomonadati</taxon>
        <taxon>Pseudomonadota</taxon>
        <taxon>Gammaproteobacteria</taxon>
        <taxon>Methylococcales</taxon>
        <taxon>Methylococcaceae</taxon>
        <taxon>Methylomonas</taxon>
    </lineage>
</organism>